<organism evidence="5 6">
    <name type="scientific">Commensalibacter intestini A911</name>
    <dbReference type="NCBI Taxonomy" id="1088868"/>
    <lineage>
        <taxon>Bacteria</taxon>
        <taxon>Pseudomonadati</taxon>
        <taxon>Pseudomonadota</taxon>
        <taxon>Alphaproteobacteria</taxon>
        <taxon>Acetobacterales</taxon>
        <taxon>Acetobacteraceae</taxon>
    </lineage>
</organism>
<protein>
    <submittedName>
        <fullName evidence="5">Phage DNA recombinase</fullName>
    </submittedName>
</protein>
<keyword evidence="1" id="KW-0229">DNA integration</keyword>
<dbReference type="InterPro" id="IPR011010">
    <property type="entry name" value="DNA_brk_join_enz"/>
</dbReference>
<dbReference type="PANTHER" id="PTHR30349:SF94">
    <property type="entry name" value="INTEGRASE_RECOMBINASE HI_1414-RELATED"/>
    <property type="match status" value="1"/>
</dbReference>
<dbReference type="OrthoDB" id="9814722at2"/>
<dbReference type="Proteomes" id="UP000005939">
    <property type="component" value="Unassembled WGS sequence"/>
</dbReference>
<feature type="domain" description="Tyr recombinase" evidence="4">
    <location>
        <begin position="161"/>
        <end position="336"/>
    </location>
</feature>
<evidence type="ECO:0000256" key="1">
    <source>
        <dbReference type="ARBA" id="ARBA00022908"/>
    </source>
</evidence>
<dbReference type="SUPFAM" id="SSF56349">
    <property type="entry name" value="DNA breaking-rejoining enzymes"/>
    <property type="match status" value="1"/>
</dbReference>
<dbReference type="Gene3D" id="1.10.150.130">
    <property type="match status" value="1"/>
</dbReference>
<dbReference type="InterPro" id="IPR002104">
    <property type="entry name" value="Integrase_catalytic"/>
</dbReference>
<dbReference type="CDD" id="cd00796">
    <property type="entry name" value="INT_Rci_Hp1_C"/>
    <property type="match status" value="1"/>
</dbReference>
<accession>G6F389</accession>
<evidence type="ECO:0000256" key="2">
    <source>
        <dbReference type="ARBA" id="ARBA00023125"/>
    </source>
</evidence>
<dbReference type="PANTHER" id="PTHR30349">
    <property type="entry name" value="PHAGE INTEGRASE-RELATED"/>
    <property type="match status" value="1"/>
</dbReference>
<dbReference type="eggNOG" id="COG0582">
    <property type="taxonomic scope" value="Bacteria"/>
</dbReference>
<reference evidence="5 6" key="1">
    <citation type="submission" date="2011-10" db="EMBL/GenBank/DDBJ databases">
        <title>Genome Sequence of Commensalibacter intestini A911, isolated from Drosophila gut.</title>
        <authorList>
            <person name="Lee W.-J."/>
            <person name="Kim E.-K."/>
        </authorList>
    </citation>
    <scope>NUCLEOTIDE SEQUENCE [LARGE SCALE GENOMIC DNA]</scope>
    <source>
        <strain evidence="5 6">A911</strain>
    </source>
</reference>
<dbReference type="InterPro" id="IPR050090">
    <property type="entry name" value="Tyrosine_recombinase_XerCD"/>
</dbReference>
<comment type="caution">
    <text evidence="5">The sequence shown here is derived from an EMBL/GenBank/DDBJ whole genome shotgun (WGS) entry which is preliminary data.</text>
</comment>
<sequence length="336" mass="38768">MATIIKRNGSYRVQISRKGKRLSATFDTKAQAEIWAYQMEAMILNDENLNQEIIVNEALSVVDIFEKYKNTVSPKKRGFIKEKIRIEKLCRDSTFLIPIEKLTNKVMANWRDKRLTEVQPLTVKRELILISGILNTAIKEWGVDLPYNPVKMIQQPKNPRPRSQRISEENKLKIVEQLNWDMKTPPTTTSQWVAFAFCFALATAMRRGEICSFTWGDLYLEESYIHLDMTKNGDERNVPLSTKAKSLLRLLIPQNKNIRVVAITPDVLSSTFRKAKIAVGLENIRFHDARREATTQFSEKLSNPLELSALTGHKDINLLRRTYYNPDVSKIAKKLD</sequence>
<evidence type="ECO:0000259" key="4">
    <source>
        <dbReference type="PROSITE" id="PS51898"/>
    </source>
</evidence>
<dbReference type="GO" id="GO:0015074">
    <property type="term" value="P:DNA integration"/>
    <property type="evidence" value="ECO:0007669"/>
    <property type="project" value="UniProtKB-KW"/>
</dbReference>
<evidence type="ECO:0000313" key="5">
    <source>
        <dbReference type="EMBL" id="EHD12972.1"/>
    </source>
</evidence>
<dbReference type="GO" id="GO:0003677">
    <property type="term" value="F:DNA binding"/>
    <property type="evidence" value="ECO:0007669"/>
    <property type="project" value="UniProtKB-KW"/>
</dbReference>
<keyword evidence="3" id="KW-0233">DNA recombination</keyword>
<evidence type="ECO:0000256" key="3">
    <source>
        <dbReference type="ARBA" id="ARBA00023172"/>
    </source>
</evidence>
<dbReference type="EMBL" id="AGFR01000013">
    <property type="protein sequence ID" value="EHD12972.1"/>
    <property type="molecule type" value="Genomic_DNA"/>
</dbReference>
<gene>
    <name evidence="5" type="ORF">CIN_20850</name>
</gene>
<dbReference type="AlphaFoldDB" id="G6F389"/>
<dbReference type="InterPro" id="IPR013762">
    <property type="entry name" value="Integrase-like_cat_sf"/>
</dbReference>
<evidence type="ECO:0000313" key="6">
    <source>
        <dbReference type="Proteomes" id="UP000005939"/>
    </source>
</evidence>
<dbReference type="PROSITE" id="PS51898">
    <property type="entry name" value="TYR_RECOMBINASE"/>
    <property type="match status" value="1"/>
</dbReference>
<dbReference type="Gene3D" id="1.10.443.10">
    <property type="entry name" value="Intergrase catalytic core"/>
    <property type="match status" value="1"/>
</dbReference>
<dbReference type="InterPro" id="IPR010998">
    <property type="entry name" value="Integrase_recombinase_N"/>
</dbReference>
<dbReference type="Pfam" id="PF00589">
    <property type="entry name" value="Phage_integrase"/>
    <property type="match status" value="1"/>
</dbReference>
<keyword evidence="2" id="KW-0238">DNA-binding</keyword>
<dbReference type="GO" id="GO:0006310">
    <property type="term" value="P:DNA recombination"/>
    <property type="evidence" value="ECO:0007669"/>
    <property type="project" value="UniProtKB-KW"/>
</dbReference>
<name>G6F389_9PROT</name>
<proteinExistence type="predicted"/>
<dbReference type="STRING" id="1088868.CIN_20850"/>
<dbReference type="RefSeq" id="WP_008855075.1">
    <property type="nucleotide sequence ID" value="NZ_AGFR01000013.1"/>
</dbReference>